<protein>
    <submittedName>
        <fullName evidence="3">FkbM family methyltransferase</fullName>
    </submittedName>
</protein>
<evidence type="ECO:0000259" key="2">
    <source>
        <dbReference type="Pfam" id="PF05050"/>
    </source>
</evidence>
<feature type="domain" description="Methyltransferase FkbM" evidence="2">
    <location>
        <begin position="128"/>
        <end position="278"/>
    </location>
</feature>
<sequence>MDLIDLRRRGLSPTLRGRLTNPIRRILWRLESPYFAALLDEIGTLRAELRALPPSPPPPAPPGPDPDVDGLRKDMMAVAHRLASLEDGLAPPPPAEPPRPSYAQCGEDRIIAYLLRITGAPAAIRYIDLGAAVPDGDNNTYLAYRDGGSGVLVEADPAYLPAYAALRPRDAVEAVAVVPAARRPAGDTVEVLLAENPGWTSVLPERIEEAARRGKGGLRARITVPAATIGEILDRHFDGQDLHLMSLDLEGIDEEVLHEVDFARHRPWVIVIETMGAPGPETFLAGQGYALYADTHVNRIFVRRDVLARATH</sequence>
<keyword evidence="4" id="KW-1185">Reference proteome</keyword>
<feature type="region of interest" description="Disordered" evidence="1">
    <location>
        <begin position="51"/>
        <end position="71"/>
    </location>
</feature>
<dbReference type="RefSeq" id="WP_170053044.1">
    <property type="nucleotide sequence ID" value="NZ_JABBKX010000002.1"/>
</dbReference>
<organism evidence="3 4">
    <name type="scientific">Neoroseomonas marina</name>
    <dbReference type="NCBI Taxonomy" id="1232220"/>
    <lineage>
        <taxon>Bacteria</taxon>
        <taxon>Pseudomonadati</taxon>
        <taxon>Pseudomonadota</taxon>
        <taxon>Alphaproteobacteria</taxon>
        <taxon>Acetobacterales</taxon>
        <taxon>Acetobacteraceae</taxon>
        <taxon>Neoroseomonas</taxon>
    </lineage>
</organism>
<gene>
    <name evidence="3" type="ORF">GWK16_05945</name>
</gene>
<accession>A0A848E8K0</accession>
<dbReference type="Pfam" id="PF05050">
    <property type="entry name" value="Methyltransf_21"/>
    <property type="match status" value="1"/>
</dbReference>
<evidence type="ECO:0000313" key="4">
    <source>
        <dbReference type="Proteomes" id="UP000548582"/>
    </source>
</evidence>
<dbReference type="AlphaFoldDB" id="A0A848E8K0"/>
<dbReference type="Proteomes" id="UP000548582">
    <property type="component" value="Unassembled WGS sequence"/>
</dbReference>
<dbReference type="GO" id="GO:0008168">
    <property type="term" value="F:methyltransferase activity"/>
    <property type="evidence" value="ECO:0007669"/>
    <property type="project" value="UniProtKB-KW"/>
</dbReference>
<evidence type="ECO:0000256" key="1">
    <source>
        <dbReference type="SAM" id="MobiDB-lite"/>
    </source>
</evidence>
<proteinExistence type="predicted"/>
<dbReference type="GO" id="GO:0032259">
    <property type="term" value="P:methylation"/>
    <property type="evidence" value="ECO:0007669"/>
    <property type="project" value="UniProtKB-KW"/>
</dbReference>
<feature type="compositionally biased region" description="Pro residues" evidence="1">
    <location>
        <begin position="53"/>
        <end position="65"/>
    </location>
</feature>
<keyword evidence="3" id="KW-0489">Methyltransferase</keyword>
<dbReference type="InterPro" id="IPR006342">
    <property type="entry name" value="FkbM_mtfrase"/>
</dbReference>
<name>A0A848E8K0_9PROT</name>
<dbReference type="EMBL" id="JABBKX010000002">
    <property type="protein sequence ID" value="NMJ40774.1"/>
    <property type="molecule type" value="Genomic_DNA"/>
</dbReference>
<comment type="caution">
    <text evidence="3">The sequence shown here is derived from an EMBL/GenBank/DDBJ whole genome shotgun (WGS) entry which is preliminary data.</text>
</comment>
<keyword evidence="3" id="KW-0808">Transferase</keyword>
<reference evidence="3 4" key="1">
    <citation type="submission" date="2020-03" db="EMBL/GenBank/DDBJ databases">
        <authorList>
            <person name="Sun Q."/>
        </authorList>
    </citation>
    <scope>NUCLEOTIDE SEQUENCE [LARGE SCALE GENOMIC DNA]</scope>
    <source>
        <strain evidence="3 4">JC162</strain>
    </source>
</reference>
<evidence type="ECO:0000313" key="3">
    <source>
        <dbReference type="EMBL" id="NMJ40774.1"/>
    </source>
</evidence>